<dbReference type="AlphaFoldDB" id="A0A2D3WGI5"/>
<dbReference type="EMBL" id="DLUI01000046">
    <property type="protein sequence ID" value="DAB39015.1"/>
    <property type="molecule type" value="Genomic_DNA"/>
</dbReference>
<reference evidence="1 2" key="1">
    <citation type="journal article" date="2017" name="Front. Microbiol.">
        <title>Comparative Genomic Analysis of the Class Epsilonproteobacteria and Proposed Reclassification to Epsilonbacteraeota (phyl. nov.).</title>
        <authorList>
            <person name="Waite D.W."/>
            <person name="Vanwonterghem I."/>
            <person name="Rinke C."/>
            <person name="Parks D.H."/>
            <person name="Zhang Y."/>
            <person name="Takai K."/>
            <person name="Sievert S.M."/>
            <person name="Simon J."/>
            <person name="Campbell B.J."/>
            <person name="Hanson T.E."/>
            <person name="Woyke T."/>
            <person name="Klotz M.G."/>
            <person name="Hugenholtz P."/>
        </authorList>
    </citation>
    <scope>NUCLEOTIDE SEQUENCE [LARGE SCALE GENOMIC DNA]</scope>
    <source>
        <strain evidence="1">UBA12443</strain>
    </source>
</reference>
<gene>
    <name evidence="1" type="ORF">CFH83_02895</name>
</gene>
<dbReference type="Proteomes" id="UP000228859">
    <property type="component" value="Unassembled WGS sequence"/>
</dbReference>
<sequence>MPEISRFYGIRVMMFFDEHNPPHFHVEYNEYNAVIRIADLAITEGKLPPKAAGLIVEWALAHKEELIQDWELSQNDQQPHKIEPLK</sequence>
<dbReference type="InterPro" id="IPR025427">
    <property type="entry name" value="DUF4160"/>
</dbReference>
<accession>A0A2D3WGI5</accession>
<name>A0A2D3WGI5_9BACT</name>
<organism evidence="1 2">
    <name type="scientific">Sulfuricurvum kujiense</name>
    <dbReference type="NCBI Taxonomy" id="148813"/>
    <lineage>
        <taxon>Bacteria</taxon>
        <taxon>Pseudomonadati</taxon>
        <taxon>Campylobacterota</taxon>
        <taxon>Epsilonproteobacteria</taxon>
        <taxon>Campylobacterales</taxon>
        <taxon>Sulfurimonadaceae</taxon>
        <taxon>Sulfuricurvum</taxon>
    </lineage>
</organism>
<dbReference type="Pfam" id="PF13711">
    <property type="entry name" value="DUF4160"/>
    <property type="match status" value="1"/>
</dbReference>
<comment type="caution">
    <text evidence="1">The sequence shown here is derived from an EMBL/GenBank/DDBJ whole genome shotgun (WGS) entry which is preliminary data.</text>
</comment>
<evidence type="ECO:0000313" key="2">
    <source>
        <dbReference type="Proteomes" id="UP000228859"/>
    </source>
</evidence>
<proteinExistence type="predicted"/>
<evidence type="ECO:0000313" key="1">
    <source>
        <dbReference type="EMBL" id="DAB39015.1"/>
    </source>
</evidence>
<protein>
    <submittedName>
        <fullName evidence="1">Transcriptional regulator</fullName>
    </submittedName>
</protein>